<organism evidence="13 14">
    <name type="scientific">Alteriqipengyuania halimionae</name>
    <dbReference type="NCBI Taxonomy" id="1926630"/>
    <lineage>
        <taxon>Bacteria</taxon>
        <taxon>Pseudomonadati</taxon>
        <taxon>Pseudomonadota</taxon>
        <taxon>Alphaproteobacteria</taxon>
        <taxon>Sphingomonadales</taxon>
        <taxon>Erythrobacteraceae</taxon>
        <taxon>Alteriqipengyuania</taxon>
    </lineage>
</organism>
<dbReference type="PANTHER" id="PTHR13285">
    <property type="entry name" value="ACYLTRANSFERASE"/>
    <property type="match status" value="1"/>
</dbReference>
<protein>
    <recommendedName>
        <fullName evidence="4">Probable alginate O-acetylase AlgI</fullName>
    </recommendedName>
    <alternativeName>
        <fullName evidence="10">Alginate biosynthesis protein AlgI</fullName>
    </alternativeName>
</protein>
<proteinExistence type="inferred from homology"/>
<keyword evidence="14" id="KW-1185">Reference proteome</keyword>
<evidence type="ECO:0000256" key="9">
    <source>
        <dbReference type="ARBA" id="ARBA00023136"/>
    </source>
</evidence>
<evidence type="ECO:0000256" key="11">
    <source>
        <dbReference type="PIRNR" id="PIRNR016636"/>
    </source>
</evidence>
<evidence type="ECO:0000256" key="3">
    <source>
        <dbReference type="ARBA" id="ARBA00010323"/>
    </source>
</evidence>
<keyword evidence="5 11" id="KW-1003">Cell membrane</keyword>
<dbReference type="GO" id="GO:0016746">
    <property type="term" value="F:acyltransferase activity"/>
    <property type="evidence" value="ECO:0007669"/>
    <property type="project" value="UniProtKB-KW"/>
</dbReference>
<sequence length="477" mass="53916">MLFSTGTFWLFFPVVFALLATNRWLLRSVPVQNGIILGASYVFYGWWDWRFLGLIAVSTLLDYVAAIGMESTRRQSVRRRWLHLSVVGNLGILGYFKYFDFFGNELKSALVAIGFDARWGTLDIILPVGISFYTLQTLSYSIDVYHGRFRAERNLLRYATYVAFFPQLVAGPIERAKDLIPQFGKLERFSWPSAYQGVCLIIAGLFLKIVLADNLAPYVDGIFASYTSYNGGELALGGLYFTIQIYADFCGYSSIAIGLAALMGFRLSTNFDTPFFARSITDFWRRWHITLSLFLRDYVYIPTSGATRVFWKANLAAILTFLVSGLWHGANWTFLAWGLAHGILLVFERLWHRRFAMRPSPLISIIAWAYTFGAVALLFVIFRSPNISVAADYLARIVTDPALPHAQRGGMVFVVGWLAVDLLWRGRTRLDRGLNLAWLGAIPRAAVETVLFALALILVLVNAANRTDPSAFIYFQF</sequence>
<feature type="transmembrane region" description="Helical" evidence="12">
    <location>
        <begin position="334"/>
        <end position="351"/>
    </location>
</feature>
<gene>
    <name evidence="13" type="ORF">GRI68_12040</name>
</gene>
<dbReference type="InterPro" id="IPR051085">
    <property type="entry name" value="MB_O-acyltransferase"/>
</dbReference>
<accession>A0A6I4U4I2</accession>
<dbReference type="AlphaFoldDB" id="A0A6I4U4I2"/>
<feature type="transmembrane region" description="Helical" evidence="12">
    <location>
        <begin position="155"/>
        <end position="173"/>
    </location>
</feature>
<keyword evidence="7" id="KW-0016">Alginate biosynthesis</keyword>
<keyword evidence="8 12" id="KW-1133">Transmembrane helix</keyword>
<dbReference type="InterPro" id="IPR028362">
    <property type="entry name" value="AlgI"/>
</dbReference>
<evidence type="ECO:0000256" key="2">
    <source>
        <dbReference type="ARBA" id="ARBA00005182"/>
    </source>
</evidence>
<evidence type="ECO:0000256" key="1">
    <source>
        <dbReference type="ARBA" id="ARBA00004651"/>
    </source>
</evidence>
<dbReference type="PIRSF" id="PIRSF500217">
    <property type="entry name" value="AlgI"/>
    <property type="match status" value="1"/>
</dbReference>
<evidence type="ECO:0000256" key="4">
    <source>
        <dbReference type="ARBA" id="ARBA00016084"/>
    </source>
</evidence>
<keyword evidence="9 11" id="KW-0472">Membrane</keyword>
<feature type="transmembrane region" description="Helical" evidence="12">
    <location>
        <begin position="436"/>
        <end position="461"/>
    </location>
</feature>
<name>A0A6I4U4I2_9SPHN</name>
<reference evidence="13 14" key="1">
    <citation type="submission" date="2019-12" db="EMBL/GenBank/DDBJ databases">
        <title>Genomic-based taxomic classification of the family Erythrobacteraceae.</title>
        <authorList>
            <person name="Xu L."/>
        </authorList>
    </citation>
    <scope>NUCLEOTIDE SEQUENCE [LARGE SCALE GENOMIC DNA]</scope>
    <source>
        <strain evidence="13 14">LMG 29519</strain>
    </source>
</reference>
<evidence type="ECO:0000313" key="14">
    <source>
        <dbReference type="Proteomes" id="UP000429229"/>
    </source>
</evidence>
<keyword evidence="11" id="KW-0012">Acyltransferase</keyword>
<dbReference type="Pfam" id="PF03062">
    <property type="entry name" value="MBOAT"/>
    <property type="match status" value="1"/>
</dbReference>
<keyword evidence="11" id="KW-0808">Transferase</keyword>
<evidence type="ECO:0000313" key="13">
    <source>
        <dbReference type="EMBL" id="MXP10910.1"/>
    </source>
</evidence>
<dbReference type="RefSeq" id="WP_160617467.1">
    <property type="nucleotide sequence ID" value="NZ_WTYR01000001.1"/>
</dbReference>
<evidence type="ECO:0000256" key="6">
    <source>
        <dbReference type="ARBA" id="ARBA00022692"/>
    </source>
</evidence>
<feature type="transmembrane region" description="Helical" evidence="12">
    <location>
        <begin position="363"/>
        <end position="382"/>
    </location>
</feature>
<comment type="caution">
    <text evidence="13">The sequence shown here is derived from an EMBL/GenBank/DDBJ whole genome shotgun (WGS) entry which is preliminary data.</text>
</comment>
<feature type="transmembrane region" description="Helical" evidence="12">
    <location>
        <begin position="81"/>
        <end position="99"/>
    </location>
</feature>
<evidence type="ECO:0000256" key="8">
    <source>
        <dbReference type="ARBA" id="ARBA00022989"/>
    </source>
</evidence>
<dbReference type="InterPro" id="IPR024194">
    <property type="entry name" value="Ac/AlaTfrase_AlgI/DltB"/>
</dbReference>
<dbReference type="PIRSF" id="PIRSF016636">
    <property type="entry name" value="AlgI_DltB"/>
    <property type="match status" value="1"/>
</dbReference>
<dbReference type="OrthoDB" id="139172at2"/>
<dbReference type="GO" id="GO:0042121">
    <property type="term" value="P:alginic acid biosynthetic process"/>
    <property type="evidence" value="ECO:0007669"/>
    <property type="project" value="UniProtKB-KW"/>
</dbReference>
<feature type="transmembrane region" description="Helical" evidence="12">
    <location>
        <begin position="119"/>
        <end position="135"/>
    </location>
</feature>
<evidence type="ECO:0000256" key="5">
    <source>
        <dbReference type="ARBA" id="ARBA00022475"/>
    </source>
</evidence>
<feature type="transmembrane region" description="Helical" evidence="12">
    <location>
        <begin position="193"/>
        <end position="211"/>
    </location>
</feature>
<dbReference type="PANTHER" id="PTHR13285:SF18">
    <property type="entry name" value="PROTEIN-CYSTEINE N-PALMITOYLTRANSFERASE RASP"/>
    <property type="match status" value="1"/>
</dbReference>
<evidence type="ECO:0000256" key="12">
    <source>
        <dbReference type="SAM" id="Phobius"/>
    </source>
</evidence>
<dbReference type="EMBL" id="WTYR01000001">
    <property type="protein sequence ID" value="MXP10910.1"/>
    <property type="molecule type" value="Genomic_DNA"/>
</dbReference>
<comment type="pathway">
    <text evidence="2">Glycan biosynthesis; alginate biosynthesis.</text>
</comment>
<dbReference type="GO" id="GO:0005886">
    <property type="term" value="C:plasma membrane"/>
    <property type="evidence" value="ECO:0007669"/>
    <property type="project" value="UniProtKB-SubCell"/>
</dbReference>
<dbReference type="InterPro" id="IPR004299">
    <property type="entry name" value="MBOAT_fam"/>
</dbReference>
<evidence type="ECO:0000256" key="7">
    <source>
        <dbReference type="ARBA" id="ARBA00022841"/>
    </source>
</evidence>
<feature type="transmembrane region" description="Helical" evidence="12">
    <location>
        <begin position="49"/>
        <end position="69"/>
    </location>
</feature>
<evidence type="ECO:0000256" key="10">
    <source>
        <dbReference type="ARBA" id="ARBA00031030"/>
    </source>
</evidence>
<keyword evidence="6 12" id="KW-0812">Transmembrane</keyword>
<dbReference type="Proteomes" id="UP000429229">
    <property type="component" value="Unassembled WGS sequence"/>
</dbReference>
<comment type="similarity">
    <text evidence="3 11">Belongs to the membrane-bound acyltransferase family.</text>
</comment>
<comment type="subcellular location">
    <subcellularLocation>
        <location evidence="1">Cell membrane</location>
        <topology evidence="1">Multi-pass membrane protein</topology>
    </subcellularLocation>
</comment>